<comment type="caution">
    <text evidence="3">The sequence shown here is derived from an EMBL/GenBank/DDBJ whole genome shotgun (WGS) entry which is preliminary data.</text>
</comment>
<keyword evidence="4" id="KW-1185">Reference proteome</keyword>
<dbReference type="KEGG" id="ota:OT_ostta05g04970"/>
<dbReference type="OrthoDB" id="10518289at2759"/>
<dbReference type="AlphaFoldDB" id="A0A090M7S8"/>
<dbReference type="RefSeq" id="XP_022839123.1">
    <property type="nucleotide sequence ID" value="XM_022984386.1"/>
</dbReference>
<feature type="region of interest" description="Disordered" evidence="1">
    <location>
        <begin position="100"/>
        <end position="135"/>
    </location>
</feature>
<evidence type="ECO:0000313" key="3">
    <source>
        <dbReference type="EMBL" id="CEF98179.1"/>
    </source>
</evidence>
<dbReference type="Gene3D" id="2.130.10.10">
    <property type="entry name" value="YVTN repeat-like/Quinoprotein amine dehydrogenase"/>
    <property type="match status" value="1"/>
</dbReference>
<dbReference type="GeneID" id="9834407"/>
<name>A0A090M7S8_OSTTA</name>
<dbReference type="SUPFAM" id="SSF46565">
    <property type="entry name" value="Chaperone J-domain"/>
    <property type="match status" value="1"/>
</dbReference>
<sequence length="563" mass="61400">MGPAWTPSDGASRTCLRVLGLREDDADGDDAVGTGGRTIDRETVRRAFRRLVIKAHPDRNDGRSEAYDALCRARDEAYELIDRRDLIACATRYDWRATRRGEGERDASDARESERERENVDAKPRRATSTSTSDEDGLITRTTLWHESRVTALAMYGDVVATGQMRGRVCVWKLKDGTRIASCDVETASSGSETHDAVSLLRFNHRGRLAATYVRSKPTCWTVTARTMSTPIRDGADAHERRVTAAEWFHGDVSGGEIQDVFVTAALDGSVIVRSFNTDTPSARVRVDGCRAVKALDALATSSNEGTFVVADLAGTFQLLRVTIHTRVDDQAATIVVQPLTNVVNWPGFGGVTTARLSESRSVREGSSFRLLTVFDDTSTRESRVLEWSIPNEIGRVTEVRGFVGAVPSANSTFRGAVADFLQTRALADEDDDDAIEAEIYLIAVDDMIFSVDASTRRVLYAVDVDGCRALAPSSGDFAACRVSASRDRVGFDVRDLDDGASTRSCEYAVSDFFAPDVDLDHRSSAPPVYVLAEPAPSAASGPHLARFLLARHREVVLVALAP</sequence>
<reference evidence="4" key="1">
    <citation type="journal article" date="2006" name="Proc. Natl. Acad. Sci. U.S.A.">
        <title>Genome analysis of the smallest free-living eukaryote Ostreococcus tauri unveils many unique features.</title>
        <authorList>
            <person name="Derelle E."/>
            <person name="Ferraz C."/>
            <person name="Rombauts S."/>
            <person name="Rouze P."/>
            <person name="Worden A.Z."/>
            <person name="Robbens S."/>
            <person name="Partensky F."/>
            <person name="Degroeve S."/>
            <person name="Echeynie S."/>
            <person name="Cooke R."/>
            <person name="Saeys Y."/>
            <person name="Wuyts J."/>
            <person name="Jabbari K."/>
            <person name="Bowler C."/>
            <person name="Panaud O."/>
            <person name="Piegu B."/>
            <person name="Ball S.G."/>
            <person name="Ral J.-P."/>
            <person name="Bouget F.-Y."/>
            <person name="Piganeau G."/>
            <person name="De Baets B."/>
            <person name="Picard A."/>
            <person name="Delseny M."/>
            <person name="Demaille J."/>
            <person name="Van de Peer Y."/>
            <person name="Moreau H."/>
        </authorList>
    </citation>
    <scope>NUCLEOTIDE SEQUENCE [LARGE SCALE GENOMIC DNA]</scope>
    <source>
        <strain evidence="4">OTTH 0595 / CCAP 157/2 / RCC745</strain>
    </source>
</reference>
<feature type="compositionally biased region" description="Basic and acidic residues" evidence="1">
    <location>
        <begin position="100"/>
        <end position="124"/>
    </location>
</feature>
<dbReference type="CDD" id="cd06257">
    <property type="entry name" value="DnaJ"/>
    <property type="match status" value="1"/>
</dbReference>
<evidence type="ECO:0000259" key="2">
    <source>
        <dbReference type="PROSITE" id="PS50076"/>
    </source>
</evidence>
<proteinExistence type="predicted"/>
<organism evidence="3 4">
    <name type="scientific">Ostreococcus tauri</name>
    <name type="common">Marine green alga</name>
    <dbReference type="NCBI Taxonomy" id="70448"/>
    <lineage>
        <taxon>Eukaryota</taxon>
        <taxon>Viridiplantae</taxon>
        <taxon>Chlorophyta</taxon>
        <taxon>Mamiellophyceae</taxon>
        <taxon>Mamiellales</taxon>
        <taxon>Bathycoccaceae</taxon>
        <taxon>Ostreococcus</taxon>
    </lineage>
</organism>
<evidence type="ECO:0000313" key="4">
    <source>
        <dbReference type="Proteomes" id="UP000009170"/>
    </source>
</evidence>
<protein>
    <submittedName>
        <fullName evidence="3">WD40/YVTN repeat-like-containing domain</fullName>
    </submittedName>
</protein>
<dbReference type="EMBL" id="CAID01000005">
    <property type="protein sequence ID" value="CEF98179.1"/>
    <property type="molecule type" value="Genomic_DNA"/>
</dbReference>
<dbReference type="STRING" id="70448.A0A090M7S8"/>
<dbReference type="Gene3D" id="1.10.287.110">
    <property type="entry name" value="DnaJ domain"/>
    <property type="match status" value="1"/>
</dbReference>
<dbReference type="SUPFAM" id="SSF50978">
    <property type="entry name" value="WD40 repeat-like"/>
    <property type="match status" value="1"/>
</dbReference>
<accession>A0A090M7S8</accession>
<evidence type="ECO:0000256" key="1">
    <source>
        <dbReference type="SAM" id="MobiDB-lite"/>
    </source>
</evidence>
<dbReference type="InterPro" id="IPR036869">
    <property type="entry name" value="J_dom_sf"/>
</dbReference>
<dbReference type="PROSITE" id="PS50076">
    <property type="entry name" value="DNAJ_2"/>
    <property type="match status" value="1"/>
</dbReference>
<dbReference type="Proteomes" id="UP000009170">
    <property type="component" value="Unassembled WGS sequence"/>
</dbReference>
<feature type="domain" description="J" evidence="2">
    <location>
        <begin position="14"/>
        <end position="97"/>
    </location>
</feature>
<reference evidence="3 4" key="2">
    <citation type="journal article" date="2014" name="BMC Genomics">
        <title>An improved genome of the model marine alga Ostreococcus tauri unfolds by assessing Illumina de novo assemblies.</title>
        <authorList>
            <person name="Blanc-Mathieu R."/>
            <person name="Verhelst B."/>
            <person name="Derelle E."/>
            <person name="Rombauts S."/>
            <person name="Bouget F.Y."/>
            <person name="Carre I."/>
            <person name="Chateau A."/>
            <person name="Eyre-Walker A."/>
            <person name="Grimsley N."/>
            <person name="Moreau H."/>
            <person name="Piegu B."/>
            <person name="Rivals E."/>
            <person name="Schackwitz W."/>
            <person name="Van de Peer Y."/>
            <person name="Piganeau G."/>
        </authorList>
    </citation>
    <scope>NUCLEOTIDE SEQUENCE [LARGE SCALE GENOMIC DNA]</scope>
    <source>
        <strain evidence="4">OTTH 0595 / CCAP 157/2 / RCC745</strain>
    </source>
</reference>
<dbReference type="InterPro" id="IPR015943">
    <property type="entry name" value="WD40/YVTN_repeat-like_dom_sf"/>
</dbReference>
<dbReference type="InParanoid" id="A0A090M7S8"/>
<gene>
    <name evidence="3" type="ORF">OT_ostta05g04970</name>
</gene>
<dbReference type="InterPro" id="IPR036322">
    <property type="entry name" value="WD40_repeat_dom_sf"/>
</dbReference>
<dbReference type="InterPro" id="IPR001623">
    <property type="entry name" value="DnaJ_domain"/>
</dbReference>